<dbReference type="AlphaFoldDB" id="A0A2M6K7W2"/>
<evidence type="ECO:0000256" key="1">
    <source>
        <dbReference type="SAM" id="Coils"/>
    </source>
</evidence>
<organism evidence="2 3">
    <name type="scientific">Candidatus Falkowbacteria bacterium CG11_big_fil_rev_8_21_14_0_20_39_10</name>
    <dbReference type="NCBI Taxonomy" id="1974570"/>
    <lineage>
        <taxon>Bacteria</taxon>
        <taxon>Candidatus Falkowiibacteriota</taxon>
    </lineage>
</organism>
<feature type="coiled-coil region" evidence="1">
    <location>
        <begin position="97"/>
        <end position="149"/>
    </location>
</feature>
<gene>
    <name evidence="2" type="ORF">COV49_04625</name>
</gene>
<dbReference type="Proteomes" id="UP000230869">
    <property type="component" value="Unassembled WGS sequence"/>
</dbReference>
<proteinExistence type="predicted"/>
<protein>
    <submittedName>
        <fullName evidence="2">Uncharacterized protein</fullName>
    </submittedName>
</protein>
<name>A0A2M6K7W2_9BACT</name>
<evidence type="ECO:0000313" key="3">
    <source>
        <dbReference type="Proteomes" id="UP000230869"/>
    </source>
</evidence>
<sequence length="650" mass="75039">MSNPIFEKQTEKIENLAQNEYDINFLQDREEQIRALKGSLVEAEAKTIGLDSRHITQADIEKLIALNGARRSISETLENIGKELDLWSGTFFYFAQLEEAEIKKNEISNQRKIFQIESNDYLKLLEENRAKIQQSLKNLKAEILILKNIEKQKFSGAVNAAKRFFGIGGGITENYQNLEKIIKKIDNQSRADIFSDYFQVKDLIDLINSNAYSKLRQQANNQNAINIIFNTIQESQELCQRIKGKLSRNLNNQNQVSSSLKQQSEIVQRLAAEYIKQLKEAREKLGENMIFQNWLGKIEKRKRIVEFFDELGIDNKSEKIFLESIPPSDVNAVNLGRRRSFSNIRDSVRLFLEYKDADAEKFEIIIQSLKEEIDVIKDNLVISCNRKMPSAVNTLKTKRFKTIRDFGKDIQREKARDYKDPAGYLVIKNQTERKLGWSEGENIFSLAVDDPGDEISHNGSAWQYGSVRFVFDKEVFSSTMIFVESDSINPDGLPWALRHCRIKGGKARGKTRSPAERQIDIKHLPIAKAIFNISKKAGDFNKDSEDVYYIEAQTNIDPFQAISEGKTKEVVLDPDMMETERKESISYWIAGKARGSKSEEEAKKWRLLNMESDDKKRKIWKSMIIDEIRDLCAQYNARLQILNNITHKQI</sequence>
<comment type="caution">
    <text evidence="2">The sequence shown here is derived from an EMBL/GenBank/DDBJ whole genome shotgun (WGS) entry which is preliminary data.</text>
</comment>
<keyword evidence="1" id="KW-0175">Coiled coil</keyword>
<evidence type="ECO:0000313" key="2">
    <source>
        <dbReference type="EMBL" id="PIR12679.1"/>
    </source>
</evidence>
<dbReference type="EMBL" id="PCWW01000076">
    <property type="protein sequence ID" value="PIR12679.1"/>
    <property type="molecule type" value="Genomic_DNA"/>
</dbReference>
<reference evidence="2 3" key="1">
    <citation type="submission" date="2017-09" db="EMBL/GenBank/DDBJ databases">
        <title>Depth-based differentiation of microbial function through sediment-hosted aquifers and enrichment of novel symbionts in the deep terrestrial subsurface.</title>
        <authorList>
            <person name="Probst A.J."/>
            <person name="Ladd B."/>
            <person name="Jarett J.K."/>
            <person name="Geller-Mcgrath D.E."/>
            <person name="Sieber C.M."/>
            <person name="Emerson J.B."/>
            <person name="Anantharaman K."/>
            <person name="Thomas B.C."/>
            <person name="Malmstrom R."/>
            <person name="Stieglmeier M."/>
            <person name="Klingl A."/>
            <person name="Woyke T."/>
            <person name="Ryan C.M."/>
            <person name="Banfield J.F."/>
        </authorList>
    </citation>
    <scope>NUCLEOTIDE SEQUENCE [LARGE SCALE GENOMIC DNA]</scope>
    <source>
        <strain evidence="2">CG11_big_fil_rev_8_21_14_0_20_39_10</strain>
    </source>
</reference>
<accession>A0A2M6K7W2</accession>